<dbReference type="FunFam" id="1.20.1250.20:FF:000941">
    <property type="entry name" value="Uncharacterized protein"/>
    <property type="match status" value="1"/>
</dbReference>
<evidence type="ECO:0000259" key="7">
    <source>
        <dbReference type="PROSITE" id="PS50850"/>
    </source>
</evidence>
<feature type="transmembrane region" description="Helical" evidence="5">
    <location>
        <begin position="270"/>
        <end position="289"/>
    </location>
</feature>
<organism evidence="8 9">
    <name type="scientific">Mesorhabditis belari</name>
    <dbReference type="NCBI Taxonomy" id="2138241"/>
    <lineage>
        <taxon>Eukaryota</taxon>
        <taxon>Metazoa</taxon>
        <taxon>Ecdysozoa</taxon>
        <taxon>Nematoda</taxon>
        <taxon>Chromadorea</taxon>
        <taxon>Rhabditida</taxon>
        <taxon>Rhabditina</taxon>
        <taxon>Rhabditomorpha</taxon>
        <taxon>Rhabditoidea</taxon>
        <taxon>Rhabditidae</taxon>
        <taxon>Mesorhabditinae</taxon>
        <taxon>Mesorhabditis</taxon>
    </lineage>
</organism>
<evidence type="ECO:0000256" key="5">
    <source>
        <dbReference type="SAM" id="Phobius"/>
    </source>
</evidence>
<evidence type="ECO:0000313" key="8">
    <source>
        <dbReference type="Proteomes" id="UP000887575"/>
    </source>
</evidence>
<feature type="transmembrane region" description="Helical" evidence="5">
    <location>
        <begin position="109"/>
        <end position="129"/>
    </location>
</feature>
<dbReference type="PROSITE" id="PS50850">
    <property type="entry name" value="MFS"/>
    <property type="match status" value="1"/>
</dbReference>
<feature type="domain" description="Major facilitator superfamily (MFS) profile" evidence="7">
    <location>
        <begin position="8"/>
        <end position="460"/>
    </location>
</feature>
<evidence type="ECO:0000256" key="2">
    <source>
        <dbReference type="ARBA" id="ARBA00022692"/>
    </source>
</evidence>
<feature type="transmembrane region" description="Helical" evidence="5">
    <location>
        <begin position="372"/>
        <end position="397"/>
    </location>
</feature>
<protein>
    <submittedName>
        <fullName evidence="9">Major facilitator superfamily (MFS) profile domain-containing protein</fullName>
    </submittedName>
</protein>
<dbReference type="InterPro" id="IPR050382">
    <property type="entry name" value="MFS_Na/Anion_cotransporter"/>
</dbReference>
<keyword evidence="4 5" id="KW-0472">Membrane</keyword>
<dbReference type="GO" id="GO:0016020">
    <property type="term" value="C:membrane"/>
    <property type="evidence" value="ECO:0007669"/>
    <property type="project" value="UniProtKB-SubCell"/>
</dbReference>
<evidence type="ECO:0000256" key="4">
    <source>
        <dbReference type="ARBA" id="ARBA00023136"/>
    </source>
</evidence>
<sequence length="478" mass="52875">MRVCLLLMAAFFATASMRINLSMGITCMVNSTAFASEELKSFYKNESIDHSNDVCKPIVNEKVAKQDGYEGTLLWSPSRQSLLFSASFYGGLVTMAFAGYLADKYGPKLILLAATLDCVVFTMMGPFLADRSYWSFFASRAFMGIGIGCIQPCINSMAALWFPASEKSTVAALYTTGNQLAASLTSFFVAELCLSSFGWPSIFYIFGGVGLLWALMWWIFVSNAPKDNRWMGEAEKKFLEHENSTRKNKDMFRQNALPFRHLFCNSTMQSIYCCQFAFSLCATIVQSFLPTYFKEHLYLPIHLNGLYNIVPFIAQIISKNIMAVISDYLKKHDLVDANVLVKFFQGFGSFGVSITLILLATLPSCENPFVALYLLAAYGFFFAGAIPGFFTALMSVAPPYAGTISSFSTIYATLASLAGPIIISVIDALDWPNKWMTIFGFCSIVQLFAGFFFVLCGEAKVQSWAKPKDSIDLTAAAC</sequence>
<dbReference type="WBParaSite" id="MBELARI_LOCUS16572">
    <property type="protein sequence ID" value="MBELARI_LOCUS16572"/>
    <property type="gene ID" value="MBELARI_LOCUS16572"/>
</dbReference>
<dbReference type="Pfam" id="PF07690">
    <property type="entry name" value="MFS_1"/>
    <property type="match status" value="1"/>
</dbReference>
<feature type="transmembrane region" description="Helical" evidence="5">
    <location>
        <begin position="341"/>
        <end position="360"/>
    </location>
</feature>
<evidence type="ECO:0000256" key="3">
    <source>
        <dbReference type="ARBA" id="ARBA00022989"/>
    </source>
</evidence>
<keyword evidence="2 5" id="KW-0812">Transmembrane</keyword>
<dbReference type="PANTHER" id="PTHR11662:SF405">
    <property type="entry name" value="PROTEIN CBG12249"/>
    <property type="match status" value="1"/>
</dbReference>
<dbReference type="InterPro" id="IPR036259">
    <property type="entry name" value="MFS_trans_sf"/>
</dbReference>
<dbReference type="GO" id="GO:0006820">
    <property type="term" value="P:monoatomic anion transport"/>
    <property type="evidence" value="ECO:0007669"/>
    <property type="project" value="TreeGrafter"/>
</dbReference>
<feature type="transmembrane region" description="Helical" evidence="5">
    <location>
        <begin position="82"/>
        <end position="102"/>
    </location>
</feature>
<evidence type="ECO:0000313" key="9">
    <source>
        <dbReference type="WBParaSite" id="MBELARI_LOCUS16572"/>
    </source>
</evidence>
<dbReference type="Gene3D" id="1.20.1250.20">
    <property type="entry name" value="MFS general substrate transporter like domains"/>
    <property type="match status" value="2"/>
</dbReference>
<feature type="signal peptide" evidence="6">
    <location>
        <begin position="1"/>
        <end position="16"/>
    </location>
</feature>
<comment type="subcellular location">
    <subcellularLocation>
        <location evidence="1">Membrane</location>
        <topology evidence="1">Multi-pass membrane protein</topology>
    </subcellularLocation>
</comment>
<keyword evidence="6" id="KW-0732">Signal</keyword>
<dbReference type="FunFam" id="1.20.1250.20:FF:000355">
    <property type="entry name" value="SLC (SoLute Carrier) homolog"/>
    <property type="match status" value="1"/>
</dbReference>
<feature type="transmembrane region" description="Helical" evidence="5">
    <location>
        <begin position="141"/>
        <end position="162"/>
    </location>
</feature>
<proteinExistence type="predicted"/>
<dbReference type="AlphaFoldDB" id="A0AAF3ERB7"/>
<name>A0AAF3ERB7_9BILA</name>
<dbReference type="SUPFAM" id="SSF103473">
    <property type="entry name" value="MFS general substrate transporter"/>
    <property type="match status" value="1"/>
</dbReference>
<evidence type="ECO:0000256" key="1">
    <source>
        <dbReference type="ARBA" id="ARBA00004141"/>
    </source>
</evidence>
<accession>A0AAF3ERB7</accession>
<feature type="transmembrane region" description="Helical" evidence="5">
    <location>
        <begin position="169"/>
        <end position="190"/>
    </location>
</feature>
<reference evidence="9" key="1">
    <citation type="submission" date="2024-02" db="UniProtKB">
        <authorList>
            <consortium name="WormBaseParasite"/>
        </authorList>
    </citation>
    <scope>IDENTIFICATION</scope>
</reference>
<keyword evidence="8" id="KW-1185">Reference proteome</keyword>
<feature type="chain" id="PRO_5042006387" evidence="6">
    <location>
        <begin position="17"/>
        <end position="478"/>
    </location>
</feature>
<dbReference type="InterPro" id="IPR011701">
    <property type="entry name" value="MFS"/>
</dbReference>
<dbReference type="InterPro" id="IPR020846">
    <property type="entry name" value="MFS_dom"/>
</dbReference>
<feature type="transmembrane region" description="Helical" evidence="5">
    <location>
        <begin position="435"/>
        <end position="456"/>
    </location>
</feature>
<dbReference type="GO" id="GO:0022857">
    <property type="term" value="F:transmembrane transporter activity"/>
    <property type="evidence" value="ECO:0007669"/>
    <property type="project" value="InterPro"/>
</dbReference>
<feature type="transmembrane region" description="Helical" evidence="5">
    <location>
        <begin position="202"/>
        <end position="221"/>
    </location>
</feature>
<keyword evidence="3 5" id="KW-1133">Transmembrane helix</keyword>
<feature type="transmembrane region" description="Helical" evidence="5">
    <location>
        <begin position="409"/>
        <end position="429"/>
    </location>
</feature>
<evidence type="ECO:0000256" key="6">
    <source>
        <dbReference type="SAM" id="SignalP"/>
    </source>
</evidence>
<dbReference type="PANTHER" id="PTHR11662">
    <property type="entry name" value="SOLUTE CARRIER FAMILY 17"/>
    <property type="match status" value="1"/>
</dbReference>
<feature type="transmembrane region" description="Helical" evidence="5">
    <location>
        <begin position="309"/>
        <end position="329"/>
    </location>
</feature>
<dbReference type="Proteomes" id="UP000887575">
    <property type="component" value="Unassembled WGS sequence"/>
</dbReference>